<gene>
    <name evidence="1" type="ORF">B1B_18157</name>
</gene>
<dbReference type="EMBL" id="AUZY01012146">
    <property type="protein sequence ID" value="EQD31395.1"/>
    <property type="molecule type" value="Genomic_DNA"/>
</dbReference>
<sequence>KPMTLDPAKPGSFELVSDLLGQLLPNFSSSYVHLGMDEPFELPAERSEEWSGWLQRLLALDVVKDRSAMVWGDHLDAHPSLLDLIPEGVTVCEWGYEAGHPFPAYLERLAERGVPSVVSPGTSSWISLAGRAANAIKNVQEAARAGLESGSVG</sequence>
<evidence type="ECO:0000313" key="1">
    <source>
        <dbReference type="EMBL" id="EQD31395.1"/>
    </source>
</evidence>
<dbReference type="Gene3D" id="3.20.20.80">
    <property type="entry name" value="Glycosidases"/>
    <property type="match status" value="1"/>
</dbReference>
<dbReference type="InterPro" id="IPR017853">
    <property type="entry name" value="GH"/>
</dbReference>
<proteinExistence type="predicted"/>
<feature type="non-terminal residue" evidence="1">
    <location>
        <position position="1"/>
    </location>
</feature>
<organism evidence="1">
    <name type="scientific">mine drainage metagenome</name>
    <dbReference type="NCBI Taxonomy" id="410659"/>
    <lineage>
        <taxon>unclassified sequences</taxon>
        <taxon>metagenomes</taxon>
        <taxon>ecological metagenomes</taxon>
    </lineage>
</organism>
<reference evidence="1" key="2">
    <citation type="journal article" date="2014" name="ISME J.">
        <title>Microbial stratification in low pH oxic and suboxic macroscopic growths along an acid mine drainage.</title>
        <authorList>
            <person name="Mendez-Garcia C."/>
            <person name="Mesa V."/>
            <person name="Sprenger R.R."/>
            <person name="Richter M."/>
            <person name="Diez M.S."/>
            <person name="Solano J."/>
            <person name="Bargiela R."/>
            <person name="Golyshina O.V."/>
            <person name="Manteca A."/>
            <person name="Ramos J.L."/>
            <person name="Gallego J.R."/>
            <person name="Llorente I."/>
            <person name="Martins Dos Santos V.A."/>
            <person name="Jensen O.N."/>
            <person name="Pelaez A.I."/>
            <person name="Sanchez J."/>
            <person name="Ferrer M."/>
        </authorList>
    </citation>
    <scope>NUCLEOTIDE SEQUENCE</scope>
</reference>
<feature type="non-terminal residue" evidence="1">
    <location>
        <position position="153"/>
    </location>
</feature>
<dbReference type="GO" id="GO:0016787">
    <property type="term" value="F:hydrolase activity"/>
    <property type="evidence" value="ECO:0007669"/>
    <property type="project" value="UniProtKB-KW"/>
</dbReference>
<reference evidence="1" key="1">
    <citation type="submission" date="2013-08" db="EMBL/GenBank/DDBJ databases">
        <authorList>
            <person name="Mendez C."/>
            <person name="Richter M."/>
            <person name="Ferrer M."/>
            <person name="Sanchez J."/>
        </authorList>
    </citation>
    <scope>NUCLEOTIDE SEQUENCE</scope>
</reference>
<name>T0ZNN4_9ZZZZ</name>
<protein>
    <submittedName>
        <fullName evidence="1">Glycoside hydrolase family protein</fullName>
    </submittedName>
</protein>
<dbReference type="SUPFAM" id="SSF51445">
    <property type="entry name" value="(Trans)glycosidases"/>
    <property type="match status" value="1"/>
</dbReference>
<keyword evidence="1" id="KW-0378">Hydrolase</keyword>
<dbReference type="AlphaFoldDB" id="T0ZNN4"/>
<accession>T0ZNN4</accession>
<comment type="caution">
    <text evidence="1">The sequence shown here is derived from an EMBL/GenBank/DDBJ whole genome shotgun (WGS) entry which is preliminary data.</text>
</comment>